<keyword evidence="1" id="KW-0808">Transferase</keyword>
<dbReference type="EMBL" id="PP931175">
    <property type="protein sequence ID" value="XCH45267.1"/>
    <property type="molecule type" value="Genomic_DNA"/>
</dbReference>
<proteinExistence type="predicted"/>
<evidence type="ECO:0000313" key="1">
    <source>
        <dbReference type="EMBL" id="XCH45267.1"/>
    </source>
</evidence>
<dbReference type="GO" id="GO:0032259">
    <property type="term" value="P:methylation"/>
    <property type="evidence" value="ECO:0007669"/>
    <property type="project" value="UniProtKB-KW"/>
</dbReference>
<accession>A0AAU8GUZ0</accession>
<dbReference type="GO" id="GO:0008168">
    <property type="term" value="F:methyltransferase activity"/>
    <property type="evidence" value="ECO:0007669"/>
    <property type="project" value="UniProtKB-KW"/>
</dbReference>
<sequence length="131" mass="14585">MLASGCSCRCRIYKDQTRTACPPSTTEPGETISGTDTMHGLIGWCERQGFECVELNDQESKLWPRRHHQLCVPERFHGLTALSSVITGLEGVLEKLRTLGPRLQKNGLRESSPQGDEHCQGCRTRKGATCR</sequence>
<name>A0AAU8GUZ0_9VIRU</name>
<reference evidence="1" key="1">
    <citation type="submission" date="2024-06" db="EMBL/GenBank/DDBJ databases">
        <authorList>
            <person name="Yerushalmy O."/>
            <person name="Alkalay-Oren S."/>
            <person name="Coppenhagn-Glazer S."/>
            <person name="Hazan R."/>
        </authorList>
    </citation>
    <scope>NUCLEOTIDE SEQUENCE</scope>
</reference>
<keyword evidence="1" id="KW-0489">Methyltransferase</keyword>
<protein>
    <submittedName>
        <fullName evidence="1">Methyltransferase</fullName>
    </submittedName>
</protein>
<organism evidence="1">
    <name type="scientific">Pseudomonas phage PACT201</name>
    <dbReference type="NCBI Taxonomy" id="3230130"/>
    <lineage>
        <taxon>Viruses</taxon>
    </lineage>
</organism>